<keyword evidence="9" id="KW-0325">Glycoprotein</keyword>
<evidence type="ECO:0000256" key="5">
    <source>
        <dbReference type="ARBA" id="ARBA00022692"/>
    </source>
</evidence>
<reference evidence="14" key="1">
    <citation type="submission" date="2021-02" db="EMBL/GenBank/DDBJ databases">
        <authorList>
            <person name="Nowell W R."/>
        </authorList>
    </citation>
    <scope>NUCLEOTIDE SEQUENCE</scope>
</reference>
<evidence type="ECO:0000256" key="6">
    <source>
        <dbReference type="ARBA" id="ARBA00022968"/>
    </source>
</evidence>
<evidence type="ECO:0000313" key="15">
    <source>
        <dbReference type="EMBL" id="CAF3661683.1"/>
    </source>
</evidence>
<evidence type="ECO:0000256" key="1">
    <source>
        <dbReference type="ARBA" id="ARBA00004922"/>
    </source>
</evidence>
<feature type="domain" description="Fucosyltransferase C-terminal" evidence="12">
    <location>
        <begin position="164"/>
        <end position="354"/>
    </location>
</feature>
<evidence type="ECO:0000259" key="12">
    <source>
        <dbReference type="Pfam" id="PF00852"/>
    </source>
</evidence>
<dbReference type="Pfam" id="PF17039">
    <property type="entry name" value="Glyco_tran_10_N"/>
    <property type="match status" value="1"/>
</dbReference>
<keyword evidence="11" id="KW-0333">Golgi apparatus</keyword>
<keyword evidence="3 11" id="KW-0328">Glycosyltransferase</keyword>
<dbReference type="PANTHER" id="PTHR11929">
    <property type="entry name" value="ALPHA- 1,3 -FUCOSYLTRANSFERASE"/>
    <property type="match status" value="1"/>
</dbReference>
<sequence length="439" mass="52144">MSNIILPYIKDEEEKGDNFFVKQELNVPILVWWTPFTLDVGTYTSCGGKSEQCFLSNVRKYRANKDFEAFLFYGTDFRLHDLPLPRLPHEHWGLLHEESPKNSYLFSYEDIMNLFNHSATFKRNSDLPLTTQWLSSLEDLTDMKYFMSVKDKNRLQEEENLSPVIYLQSDCNTPSDRDIYIEQLMKYIKIDSYGSCLHNRDLPDHLRDPIQAMEATEILKLVGKYKFALAFENAICTDYITEKFWRPLKTGTIPVVFGSDKFNDFLPDNHSAISLLDYETPADLAHILHQLNKNDTLYDSYREYKFKNIQNSTLVYQTMINRTWGIHNDRIKGNFINKFECLVCERLYENRRRKQHALTEYEYRSTLDHYGCPPPTTFDENGSLLQNAGTWYQTYQFTKCQIDVFNMFIQNKYYNFSEKELFRESSKLFHPNFRRDDLF</sequence>
<evidence type="ECO:0000313" key="14">
    <source>
        <dbReference type="EMBL" id="CAF0874686.1"/>
    </source>
</evidence>
<protein>
    <recommendedName>
        <fullName evidence="11">Fucosyltransferase</fullName>
        <ecNumber evidence="11">2.4.1.-</ecNumber>
    </recommendedName>
</protein>
<keyword evidence="6" id="KW-0735">Signal-anchor</keyword>
<evidence type="ECO:0000256" key="11">
    <source>
        <dbReference type="RuleBase" id="RU003832"/>
    </source>
</evidence>
<dbReference type="GO" id="GO:0032580">
    <property type="term" value="C:Golgi cisterna membrane"/>
    <property type="evidence" value="ECO:0007669"/>
    <property type="project" value="UniProtKB-SubCell"/>
</dbReference>
<dbReference type="FunFam" id="3.40.50.11660:FF:000002">
    <property type="entry name" value="Alpha-(1,3)-fucosyltransferase"/>
    <property type="match status" value="1"/>
</dbReference>
<keyword evidence="16" id="KW-1185">Reference proteome</keyword>
<dbReference type="InterPro" id="IPR038577">
    <property type="entry name" value="GT10-like_C_sf"/>
</dbReference>
<dbReference type="OrthoDB" id="9993460at2759"/>
<comment type="similarity">
    <text evidence="2 11">Belongs to the glycosyltransferase 10 family.</text>
</comment>
<dbReference type="EC" id="2.4.1.-" evidence="11"/>
<dbReference type="Pfam" id="PF00852">
    <property type="entry name" value="Glyco_transf_10"/>
    <property type="match status" value="1"/>
</dbReference>
<dbReference type="Gene3D" id="3.40.50.11660">
    <property type="entry name" value="Glycosyl transferase family 10, C-terminal domain"/>
    <property type="match status" value="1"/>
</dbReference>
<dbReference type="GO" id="GO:0046920">
    <property type="term" value="F:alpha-(1-&gt;3)-fucosyltransferase activity"/>
    <property type="evidence" value="ECO:0007669"/>
    <property type="project" value="TreeGrafter"/>
</dbReference>
<name>A0A813XKY4_9BILA</name>
<comment type="subcellular location">
    <subcellularLocation>
        <location evidence="10">Endomembrane system</location>
        <topology evidence="10">Single-pass type II membrane protein</topology>
    </subcellularLocation>
    <subcellularLocation>
        <location evidence="11">Golgi apparatus</location>
        <location evidence="11">Golgi stack membrane</location>
        <topology evidence="11">Single-pass type II membrane protein</topology>
    </subcellularLocation>
</comment>
<dbReference type="EMBL" id="CAJOBC010001181">
    <property type="protein sequence ID" value="CAF3661683.1"/>
    <property type="molecule type" value="Genomic_DNA"/>
</dbReference>
<organism evidence="14 16">
    <name type="scientific">Didymodactylos carnosus</name>
    <dbReference type="NCBI Taxonomy" id="1234261"/>
    <lineage>
        <taxon>Eukaryota</taxon>
        <taxon>Metazoa</taxon>
        <taxon>Spiralia</taxon>
        <taxon>Gnathifera</taxon>
        <taxon>Rotifera</taxon>
        <taxon>Eurotatoria</taxon>
        <taxon>Bdelloidea</taxon>
        <taxon>Philodinida</taxon>
        <taxon>Philodinidae</taxon>
        <taxon>Didymodactylos</taxon>
    </lineage>
</organism>
<evidence type="ECO:0000256" key="3">
    <source>
        <dbReference type="ARBA" id="ARBA00022676"/>
    </source>
</evidence>
<gene>
    <name evidence="14" type="ORF">GPM918_LOCUS7285</name>
    <name evidence="15" type="ORF">SRO942_LOCUS7285</name>
</gene>
<keyword evidence="7" id="KW-1133">Transmembrane helix</keyword>
<keyword evidence="5 11" id="KW-0812">Transmembrane</keyword>
<evidence type="ECO:0000259" key="13">
    <source>
        <dbReference type="Pfam" id="PF17039"/>
    </source>
</evidence>
<dbReference type="PANTHER" id="PTHR11929:SF194">
    <property type="entry name" value="ALPHA-(1,3)-FUCOSYLTRANSFERASE 10"/>
    <property type="match status" value="1"/>
</dbReference>
<comment type="caution">
    <text evidence="14">The sequence shown here is derived from an EMBL/GenBank/DDBJ whole genome shotgun (WGS) entry which is preliminary data.</text>
</comment>
<evidence type="ECO:0000256" key="4">
    <source>
        <dbReference type="ARBA" id="ARBA00022679"/>
    </source>
</evidence>
<evidence type="ECO:0000256" key="10">
    <source>
        <dbReference type="ARBA" id="ARBA00060399"/>
    </source>
</evidence>
<dbReference type="UniPathway" id="UPA00378"/>
<accession>A0A813XKY4</accession>
<dbReference type="SUPFAM" id="SSF53756">
    <property type="entry name" value="UDP-Glycosyltransferase/glycogen phosphorylase"/>
    <property type="match status" value="1"/>
</dbReference>
<evidence type="ECO:0000256" key="8">
    <source>
        <dbReference type="ARBA" id="ARBA00023136"/>
    </source>
</evidence>
<proteinExistence type="inferred from homology"/>
<keyword evidence="8" id="KW-0472">Membrane</keyword>
<dbReference type="InterPro" id="IPR055270">
    <property type="entry name" value="Glyco_tran_10_C"/>
</dbReference>
<dbReference type="Proteomes" id="UP000681722">
    <property type="component" value="Unassembled WGS sequence"/>
</dbReference>
<dbReference type="AlphaFoldDB" id="A0A813XKY4"/>
<dbReference type="InterPro" id="IPR001503">
    <property type="entry name" value="Glyco_trans_10"/>
</dbReference>
<keyword evidence="4 11" id="KW-0808">Transferase</keyword>
<evidence type="ECO:0000256" key="9">
    <source>
        <dbReference type="ARBA" id="ARBA00023180"/>
    </source>
</evidence>
<evidence type="ECO:0000313" key="16">
    <source>
        <dbReference type="Proteomes" id="UP000663829"/>
    </source>
</evidence>
<evidence type="ECO:0000256" key="2">
    <source>
        <dbReference type="ARBA" id="ARBA00008919"/>
    </source>
</evidence>
<feature type="domain" description="Fucosyltransferase N-terminal" evidence="13">
    <location>
        <begin position="28"/>
        <end position="129"/>
    </location>
</feature>
<dbReference type="Proteomes" id="UP000663829">
    <property type="component" value="Unassembled WGS sequence"/>
</dbReference>
<dbReference type="EMBL" id="CAJNOQ010001181">
    <property type="protein sequence ID" value="CAF0874686.1"/>
    <property type="molecule type" value="Genomic_DNA"/>
</dbReference>
<dbReference type="InterPro" id="IPR031481">
    <property type="entry name" value="Glyco_tran_10_N"/>
</dbReference>
<evidence type="ECO:0000256" key="7">
    <source>
        <dbReference type="ARBA" id="ARBA00022989"/>
    </source>
</evidence>
<comment type="pathway">
    <text evidence="1">Protein modification; protein glycosylation.</text>
</comment>